<dbReference type="Proteomes" id="UP001281761">
    <property type="component" value="Unassembled WGS sequence"/>
</dbReference>
<evidence type="ECO:0000313" key="1">
    <source>
        <dbReference type="EMBL" id="KAK2959758.1"/>
    </source>
</evidence>
<name>A0ABQ9Y7L9_9EUKA</name>
<keyword evidence="2" id="KW-1185">Reference proteome</keyword>
<accession>A0ABQ9Y7L9</accession>
<comment type="caution">
    <text evidence="1">The sequence shown here is derived from an EMBL/GenBank/DDBJ whole genome shotgun (WGS) entry which is preliminary data.</text>
</comment>
<organism evidence="1 2">
    <name type="scientific">Blattamonas nauphoetae</name>
    <dbReference type="NCBI Taxonomy" id="2049346"/>
    <lineage>
        <taxon>Eukaryota</taxon>
        <taxon>Metamonada</taxon>
        <taxon>Preaxostyla</taxon>
        <taxon>Oxymonadida</taxon>
        <taxon>Blattamonas</taxon>
    </lineage>
</organism>
<protein>
    <submittedName>
        <fullName evidence="1">Uncharacterized protein</fullName>
    </submittedName>
</protein>
<proteinExistence type="predicted"/>
<sequence length="531" mass="61663">MDLKTVEPWLKGFLYLLGRVSEGTQFSDLGTLVLAIFLRHHPSPLELYFYSDDKFGLKMKDTIVSSSPLDTKSLWRLFSPTQPHHAVILLPSFSHFLHCRNDMTFEKHIWSGWFPSFVNGVDPSKLPFTADCIPFHTKLFIMLRDRLAMIRRSENAKSSEFTDQQRSELDETYRAFYPHTGLCRPFVSPSICFGQWLDVHLDDFRNNMTKAYREDARKAIDASALALSSPPFILTSQLICHLTDDEIIDIVDRIVALLESDSCLDDDINLRICAFHKHQLSRIHLPNLFRQAGRSTEPFFHAFECLLSLPIDYFDQAPINHLISNRWLGEQTFNEWDDVDLEKFAVVKRMITLDYLSEAFIKHIVEDIVQRQWQIRHCASRLSQSQFERLIAPSVDFLSQFFIHPPNSTWRESQERKQQFVDVCKLCDKRMIARSFSRTGFFSRFVTALFDNDCSGTVSCFQTIIDRSDSPEISIEDIIAIQRRISNFVEEGLQDASEFLFVKKYVASYTAHDMVEQMMKFYGANFNGLRG</sequence>
<reference evidence="1 2" key="1">
    <citation type="journal article" date="2022" name="bioRxiv">
        <title>Genomics of Preaxostyla Flagellates Illuminates Evolutionary Transitions and the Path Towards Mitochondrial Loss.</title>
        <authorList>
            <person name="Novak L.V.F."/>
            <person name="Treitli S.C."/>
            <person name="Pyrih J."/>
            <person name="Halakuc P."/>
            <person name="Pipaliya S.V."/>
            <person name="Vacek V."/>
            <person name="Brzon O."/>
            <person name="Soukal P."/>
            <person name="Eme L."/>
            <person name="Dacks J.B."/>
            <person name="Karnkowska A."/>
            <person name="Elias M."/>
            <person name="Hampl V."/>
        </authorList>
    </citation>
    <scope>NUCLEOTIDE SEQUENCE [LARGE SCALE GENOMIC DNA]</scope>
    <source>
        <strain evidence="1">NAU3</strain>
        <tissue evidence="1">Gut</tissue>
    </source>
</reference>
<dbReference type="EMBL" id="JARBJD010000027">
    <property type="protein sequence ID" value="KAK2959758.1"/>
    <property type="molecule type" value="Genomic_DNA"/>
</dbReference>
<evidence type="ECO:0000313" key="2">
    <source>
        <dbReference type="Proteomes" id="UP001281761"/>
    </source>
</evidence>
<gene>
    <name evidence="1" type="ORF">BLNAU_5247</name>
</gene>